<feature type="compositionally biased region" description="Polar residues" evidence="3">
    <location>
        <begin position="702"/>
        <end position="717"/>
    </location>
</feature>
<evidence type="ECO:0000313" key="5">
    <source>
        <dbReference type="EMBL" id="PWN18230.1"/>
    </source>
</evidence>
<dbReference type="GO" id="GO:0005085">
    <property type="term" value="F:guanyl-nucleotide exchange factor activity"/>
    <property type="evidence" value="ECO:0007669"/>
    <property type="project" value="InterPro"/>
</dbReference>
<feature type="compositionally biased region" description="Pro residues" evidence="3">
    <location>
        <begin position="869"/>
        <end position="880"/>
    </location>
</feature>
<dbReference type="Gene3D" id="6.10.140.910">
    <property type="match status" value="1"/>
</dbReference>
<dbReference type="EMBL" id="KZ819337">
    <property type="protein sequence ID" value="PWN18230.1"/>
    <property type="molecule type" value="Genomic_DNA"/>
</dbReference>
<keyword evidence="6" id="KW-1185">Reference proteome</keyword>
<feature type="region of interest" description="Disordered" evidence="3">
    <location>
        <begin position="550"/>
        <end position="596"/>
    </location>
</feature>
<feature type="region of interest" description="Disordered" evidence="3">
    <location>
        <begin position="687"/>
        <end position="717"/>
    </location>
</feature>
<protein>
    <recommendedName>
        <fullName evidence="4">GDP/GTP exchange factor Sec2 N-terminal domain-containing protein</fullName>
    </recommendedName>
</protein>
<feature type="region of interest" description="Disordered" evidence="3">
    <location>
        <begin position="731"/>
        <end position="890"/>
    </location>
</feature>
<feature type="compositionally biased region" description="Low complexity" evidence="3">
    <location>
        <begin position="732"/>
        <end position="746"/>
    </location>
</feature>
<keyword evidence="1 2" id="KW-0175">Coiled coil</keyword>
<feature type="compositionally biased region" description="Polar residues" evidence="3">
    <location>
        <begin position="577"/>
        <end position="594"/>
    </location>
</feature>
<dbReference type="PANTHER" id="PTHR14430">
    <property type="entry name" value="RABIN3-RELATED"/>
    <property type="match status" value="1"/>
</dbReference>
<evidence type="ECO:0000313" key="6">
    <source>
        <dbReference type="Proteomes" id="UP000245942"/>
    </source>
</evidence>
<dbReference type="PANTHER" id="PTHR14430:SF0">
    <property type="entry name" value="SEC2P DOMAIN-CONTAINING PROTEIN"/>
    <property type="match status" value="1"/>
</dbReference>
<feature type="compositionally biased region" description="Low complexity" evidence="3">
    <location>
        <begin position="881"/>
        <end position="890"/>
    </location>
</feature>
<feature type="compositionally biased region" description="Polar residues" evidence="3">
    <location>
        <begin position="282"/>
        <end position="300"/>
    </location>
</feature>
<dbReference type="GO" id="GO:0006887">
    <property type="term" value="P:exocytosis"/>
    <property type="evidence" value="ECO:0007669"/>
    <property type="project" value="TreeGrafter"/>
</dbReference>
<dbReference type="InterPro" id="IPR040351">
    <property type="entry name" value="RAB3IL/RAB3IP/Sec2"/>
</dbReference>
<feature type="compositionally biased region" description="Low complexity" evidence="3">
    <location>
        <begin position="783"/>
        <end position="797"/>
    </location>
</feature>
<gene>
    <name evidence="5" type="ORF">BCV69DRAFT_285213</name>
</gene>
<feature type="compositionally biased region" description="Low complexity" evidence="3">
    <location>
        <begin position="825"/>
        <end position="838"/>
    </location>
</feature>
<feature type="coiled-coil region" evidence="2">
    <location>
        <begin position="87"/>
        <end position="149"/>
    </location>
</feature>
<dbReference type="CDD" id="cd21044">
    <property type="entry name" value="Rab11BD_RAB3IP_like"/>
    <property type="match status" value="1"/>
</dbReference>
<proteinExistence type="predicted"/>
<evidence type="ECO:0000256" key="1">
    <source>
        <dbReference type="ARBA" id="ARBA00023054"/>
    </source>
</evidence>
<evidence type="ECO:0000256" key="2">
    <source>
        <dbReference type="SAM" id="Coils"/>
    </source>
</evidence>
<accession>A0A316TYU4</accession>
<evidence type="ECO:0000256" key="3">
    <source>
        <dbReference type="SAM" id="MobiDB-lite"/>
    </source>
</evidence>
<reference evidence="5 6" key="1">
    <citation type="journal article" date="2018" name="Mol. Biol. Evol.">
        <title>Broad Genomic Sampling Reveals a Smut Pathogenic Ancestry of the Fungal Clade Ustilaginomycotina.</title>
        <authorList>
            <person name="Kijpornyongpan T."/>
            <person name="Mondo S.J."/>
            <person name="Barry K."/>
            <person name="Sandor L."/>
            <person name="Lee J."/>
            <person name="Lipzen A."/>
            <person name="Pangilinan J."/>
            <person name="LaButti K."/>
            <person name="Hainaut M."/>
            <person name="Henrissat B."/>
            <person name="Grigoriev I.V."/>
            <person name="Spatafora J.W."/>
            <person name="Aime M.C."/>
        </authorList>
    </citation>
    <scope>NUCLEOTIDE SEQUENCE [LARGE SCALE GENOMIC DNA]</scope>
    <source>
        <strain evidence="5 6">MCA 4718</strain>
    </source>
</reference>
<feature type="region of interest" description="Disordered" evidence="3">
    <location>
        <begin position="263"/>
        <end position="300"/>
    </location>
</feature>
<organism evidence="5 6">
    <name type="scientific">Pseudomicrostroma glucosiphilum</name>
    <dbReference type="NCBI Taxonomy" id="1684307"/>
    <lineage>
        <taxon>Eukaryota</taxon>
        <taxon>Fungi</taxon>
        <taxon>Dikarya</taxon>
        <taxon>Basidiomycota</taxon>
        <taxon>Ustilaginomycotina</taxon>
        <taxon>Exobasidiomycetes</taxon>
        <taxon>Microstromatales</taxon>
        <taxon>Microstromatales incertae sedis</taxon>
        <taxon>Pseudomicrostroma</taxon>
    </lineage>
</organism>
<dbReference type="SUPFAM" id="SSF144284">
    <property type="entry name" value="Sec2 N-terminal region"/>
    <property type="match status" value="1"/>
</dbReference>
<dbReference type="OrthoDB" id="1748564at2759"/>
<dbReference type="GO" id="GO:0070319">
    <property type="term" value="C:Golgi to plasma membrane transport vesicle"/>
    <property type="evidence" value="ECO:0007669"/>
    <property type="project" value="TreeGrafter"/>
</dbReference>
<dbReference type="STRING" id="1684307.A0A316TYU4"/>
<dbReference type="RefSeq" id="XP_025345390.1">
    <property type="nucleotide sequence ID" value="XM_025493320.1"/>
</dbReference>
<sequence>MALDDGRANGSSGEASGAEVQVDTSQQPTDATGPATPAPPLPDKLDDFSDAQEKMNDLSIETAGSSAAVTSDRAAPSNLASAIAPITDTTDDDVETLKAKLAELSNQVSDLNSKLVTSFNRVSDLEDDLSEAKEKAMTGTTRVAELEKERQEHLAALNTGLLVEKAHVSSEMQRMMDRVIEETKQRGQAESDKAKIESELDELSASLFGEANRMVAVERLARARADEKSKQMEDRLQDTEGIMLEQQKVLGDLQSQLDAYKAAEEHSRVEDDEEGGEMPTVGKSTTAVSMKRQQTSADTSPYQDRRLLMLDIVPYQELRSFLDHLRKLRKSLAPFYNYPYDPRKTSMNRQHSLDMTTPNRASSPAMGSTLSAVASLTSQGLYSDYHQSTASSVTPSSPFAAAGVSRHKDYPTLPSNCEQLVHIPSQLSLPFIKRSQEEDSDPCLRIDFAPGLNWLTRRTANTSVLEGNLLIEPLFPGGTIEDAQAVRDQYSSSPPAACAMCGMLLVNVPLPGGEDGKSTTGTPDLRTVSGWASSVAAATNSAALSLREAAGSSQKAEVGEKPSLKSSRSGLFGSLNALRSKTGSPKPTQQSQPSIGEVEQEATVQATATPAAAPGPIPAVDFGSLPIPTHIFRISESSNARYLLCPHHCLVRLRAACAFWGYIRHIERAVVLEGKLAWDNEQAAPPAGGVVKPQARRASVAPATTTEISATDSEMTKVDSQISYGTEVAPAVPLSDELPSSSLEVPRGSGSIHSNDAAGQSDDGFHDADAGTAPPSPEETFGDAAPALPTKATATDDTAQEGAVAEPSTETPSAAEAGTSETPEAPIVSAADGASAAPSPAPAVPPRRLRPVPSPAPTASATEGGGTPTLPPLPRRPTNPPAGHAPGAAAASAATALPALAPLGIPPRKTLRVDGVLTGEEKPLIWDEKVYLEVLRLKRVMWEARIGVKEE</sequence>
<dbReference type="Pfam" id="PF06428">
    <property type="entry name" value="Sec2p"/>
    <property type="match status" value="1"/>
</dbReference>
<name>A0A316TYU4_9BASI</name>
<evidence type="ECO:0000259" key="4">
    <source>
        <dbReference type="Pfam" id="PF06428"/>
    </source>
</evidence>
<feature type="compositionally biased region" description="Basic and acidic residues" evidence="3">
    <location>
        <begin position="43"/>
        <end position="56"/>
    </location>
</feature>
<dbReference type="GO" id="GO:0051286">
    <property type="term" value="C:cell tip"/>
    <property type="evidence" value="ECO:0007669"/>
    <property type="project" value="TreeGrafter"/>
</dbReference>
<dbReference type="InterPro" id="IPR009449">
    <property type="entry name" value="Sec2_N"/>
</dbReference>
<feature type="region of interest" description="Disordered" evidence="3">
    <location>
        <begin position="1"/>
        <end position="74"/>
    </location>
</feature>
<feature type="domain" description="GDP/GTP exchange factor Sec2 N-terminal" evidence="4">
    <location>
        <begin position="123"/>
        <end position="257"/>
    </location>
</feature>
<dbReference type="GeneID" id="37015054"/>
<dbReference type="AlphaFoldDB" id="A0A316TYU4"/>
<dbReference type="Proteomes" id="UP000245942">
    <property type="component" value="Unassembled WGS sequence"/>
</dbReference>